<dbReference type="EMBL" id="CAICTM010001002">
    <property type="protein sequence ID" value="CAB9519272.1"/>
    <property type="molecule type" value="Genomic_DNA"/>
</dbReference>
<name>A0A9N8EDS0_9STRA</name>
<protein>
    <submittedName>
        <fullName evidence="1">Uncharacterized protein</fullName>
    </submittedName>
</protein>
<evidence type="ECO:0000313" key="2">
    <source>
        <dbReference type="Proteomes" id="UP001153069"/>
    </source>
</evidence>
<comment type="caution">
    <text evidence="1">The sequence shown here is derived from an EMBL/GenBank/DDBJ whole genome shotgun (WGS) entry which is preliminary data.</text>
</comment>
<keyword evidence="2" id="KW-1185">Reference proteome</keyword>
<sequence>MSPKQRIPFGTVCTEEAMQNLMRFFSIFQGQPKLHFAQKVFAAIGHTFDEEMTNDDQVKFVFDLIEARERVDIKKICLSTSGRIYCQIKVTPVLIAPDRATIRYMTFYATVGHDGMITDFELDNEIEVIQGKGKSTPVVKTTTAGTTSVSV</sequence>
<organism evidence="1 2">
    <name type="scientific">Seminavis robusta</name>
    <dbReference type="NCBI Taxonomy" id="568900"/>
    <lineage>
        <taxon>Eukaryota</taxon>
        <taxon>Sar</taxon>
        <taxon>Stramenopiles</taxon>
        <taxon>Ochrophyta</taxon>
        <taxon>Bacillariophyta</taxon>
        <taxon>Bacillariophyceae</taxon>
        <taxon>Bacillariophycidae</taxon>
        <taxon>Naviculales</taxon>
        <taxon>Naviculaceae</taxon>
        <taxon>Seminavis</taxon>
    </lineage>
</organism>
<evidence type="ECO:0000313" key="1">
    <source>
        <dbReference type="EMBL" id="CAB9519272.1"/>
    </source>
</evidence>
<reference evidence="1" key="1">
    <citation type="submission" date="2020-06" db="EMBL/GenBank/DDBJ databases">
        <authorList>
            <consortium name="Plant Systems Biology data submission"/>
        </authorList>
    </citation>
    <scope>NUCLEOTIDE SEQUENCE</scope>
    <source>
        <strain evidence="1">D6</strain>
    </source>
</reference>
<accession>A0A9N8EDS0</accession>
<gene>
    <name evidence="1" type="ORF">SEMRO_1004_G230090.1</name>
</gene>
<dbReference type="AlphaFoldDB" id="A0A9N8EDS0"/>
<dbReference type="Proteomes" id="UP001153069">
    <property type="component" value="Unassembled WGS sequence"/>
</dbReference>
<proteinExistence type="predicted"/>